<dbReference type="Pfam" id="PF02384">
    <property type="entry name" value="N6_Mtase"/>
    <property type="match status" value="1"/>
</dbReference>
<dbReference type="GO" id="GO:0008170">
    <property type="term" value="F:N-methyltransferase activity"/>
    <property type="evidence" value="ECO:0007669"/>
    <property type="project" value="InterPro"/>
</dbReference>
<dbReference type="Gene3D" id="3.40.50.150">
    <property type="entry name" value="Vaccinia Virus protein VP39"/>
    <property type="match status" value="1"/>
</dbReference>
<protein>
    <submittedName>
        <fullName evidence="2">N-6 DNA methylase</fullName>
    </submittedName>
</protein>
<dbReference type="GO" id="GO:0032259">
    <property type="term" value="P:methylation"/>
    <property type="evidence" value="ECO:0007669"/>
    <property type="project" value="UniProtKB-KW"/>
</dbReference>
<dbReference type="SUPFAM" id="SSF53335">
    <property type="entry name" value="S-adenosyl-L-methionine-dependent methyltransferases"/>
    <property type="match status" value="1"/>
</dbReference>
<comment type="caution">
    <text evidence="2">The sequence shown here is derived from an EMBL/GenBank/DDBJ whole genome shotgun (WGS) entry which is preliminary data.</text>
</comment>
<evidence type="ECO:0000313" key="2">
    <source>
        <dbReference type="EMBL" id="PRX25580.1"/>
    </source>
</evidence>
<proteinExistence type="predicted"/>
<gene>
    <name evidence="2" type="ORF">CLV67_101297</name>
</gene>
<evidence type="ECO:0000259" key="1">
    <source>
        <dbReference type="Pfam" id="PF02384"/>
    </source>
</evidence>
<accession>A0A2T0KPC2</accession>
<name>A0A2T0KPC2_9ACTN</name>
<reference evidence="2 3" key="1">
    <citation type="submission" date="2018-03" db="EMBL/GenBank/DDBJ databases">
        <title>Genomic Encyclopedia of Archaeal and Bacterial Type Strains, Phase II (KMG-II): from individual species to whole genera.</title>
        <authorList>
            <person name="Goeker M."/>
        </authorList>
    </citation>
    <scope>NUCLEOTIDE SEQUENCE [LARGE SCALE GENOMIC DNA]</scope>
    <source>
        <strain evidence="2 3">DSM 43146</strain>
    </source>
</reference>
<dbReference type="RefSeq" id="WP_106315303.1">
    <property type="nucleotide sequence ID" value="NZ_BOMO01000024.1"/>
</dbReference>
<evidence type="ECO:0000313" key="3">
    <source>
        <dbReference type="Proteomes" id="UP000239415"/>
    </source>
</evidence>
<keyword evidence="2" id="KW-0808">Transferase</keyword>
<keyword evidence="2" id="KW-0489">Methyltransferase</keyword>
<dbReference type="OrthoDB" id="3618637at2"/>
<keyword evidence="3" id="KW-1185">Reference proteome</keyword>
<dbReference type="PRINTS" id="PR00507">
    <property type="entry name" value="N12N6MTFRASE"/>
</dbReference>
<dbReference type="AlphaFoldDB" id="A0A2T0KPC2"/>
<sequence length="350" mass="38054">MATKTRLAIPSNTREHARVIGEAVDEAWHNNFGGSRIEVPLGVVAGLALVGRADPDGPDPAELAMNLDPDGFAALLLELWSRFAILRPDLLPRVKPLWKWLEDDRDEHRLKAAQAVGHAALRKGLLELTGVEWRRHDADLLGMLLQILRSKSARNGLGQFLTPVDVTDMIGEMSRVGDLGDTEGAEEAATLSEAMLAPDAKPGSRILDPCAGTGTMLLGAARSMRRRGVDPAVSEWWANDIDWAAAACCAVNMHLWGMGPRVIVGCGDGLLLDWMDEALKSRQAAIDEVTGLWEMARKFALVRELLGLPLPKSPLMRHLADAEARMPKPPPPPASHTFDAEAAYSQGRLF</sequence>
<dbReference type="InterPro" id="IPR003356">
    <property type="entry name" value="DNA_methylase_A-5"/>
</dbReference>
<dbReference type="InterPro" id="IPR029063">
    <property type="entry name" value="SAM-dependent_MTases_sf"/>
</dbReference>
<dbReference type="Proteomes" id="UP000239415">
    <property type="component" value="Unassembled WGS sequence"/>
</dbReference>
<organism evidence="2 3">
    <name type="scientific">Actinoplanes italicus</name>
    <dbReference type="NCBI Taxonomy" id="113567"/>
    <lineage>
        <taxon>Bacteria</taxon>
        <taxon>Bacillati</taxon>
        <taxon>Actinomycetota</taxon>
        <taxon>Actinomycetes</taxon>
        <taxon>Micromonosporales</taxon>
        <taxon>Micromonosporaceae</taxon>
        <taxon>Actinoplanes</taxon>
    </lineage>
</organism>
<dbReference type="EMBL" id="PVMZ01000001">
    <property type="protein sequence ID" value="PRX25580.1"/>
    <property type="molecule type" value="Genomic_DNA"/>
</dbReference>
<dbReference type="GO" id="GO:0003677">
    <property type="term" value="F:DNA binding"/>
    <property type="evidence" value="ECO:0007669"/>
    <property type="project" value="InterPro"/>
</dbReference>
<feature type="domain" description="DNA methylase adenine-specific" evidence="1">
    <location>
        <begin position="146"/>
        <end position="276"/>
    </location>
</feature>